<sequence>MFYFADFRMLIYFLYVLCIKSFDQL</sequence>
<accession>A0A0E9SK05</accession>
<dbReference type="EMBL" id="GBXM01066931">
    <property type="protein sequence ID" value="JAH41646.1"/>
    <property type="molecule type" value="Transcribed_RNA"/>
</dbReference>
<organism evidence="1">
    <name type="scientific">Anguilla anguilla</name>
    <name type="common">European freshwater eel</name>
    <name type="synonym">Muraena anguilla</name>
    <dbReference type="NCBI Taxonomy" id="7936"/>
    <lineage>
        <taxon>Eukaryota</taxon>
        <taxon>Metazoa</taxon>
        <taxon>Chordata</taxon>
        <taxon>Craniata</taxon>
        <taxon>Vertebrata</taxon>
        <taxon>Euteleostomi</taxon>
        <taxon>Actinopterygii</taxon>
        <taxon>Neopterygii</taxon>
        <taxon>Teleostei</taxon>
        <taxon>Anguilliformes</taxon>
        <taxon>Anguillidae</taxon>
        <taxon>Anguilla</taxon>
    </lineage>
</organism>
<reference evidence="1" key="1">
    <citation type="submission" date="2014-11" db="EMBL/GenBank/DDBJ databases">
        <authorList>
            <person name="Amaro Gonzalez C."/>
        </authorList>
    </citation>
    <scope>NUCLEOTIDE SEQUENCE</scope>
</reference>
<protein>
    <submittedName>
        <fullName evidence="1">Uncharacterized protein</fullName>
    </submittedName>
</protein>
<reference evidence="1" key="2">
    <citation type="journal article" date="2015" name="Fish Shellfish Immunol.">
        <title>Early steps in the European eel (Anguilla anguilla)-Vibrio vulnificus interaction in the gills: Role of the RtxA13 toxin.</title>
        <authorList>
            <person name="Callol A."/>
            <person name="Pajuelo D."/>
            <person name="Ebbesson L."/>
            <person name="Teles M."/>
            <person name="MacKenzie S."/>
            <person name="Amaro C."/>
        </authorList>
    </citation>
    <scope>NUCLEOTIDE SEQUENCE</scope>
</reference>
<name>A0A0E9SK05_ANGAN</name>
<dbReference type="AlphaFoldDB" id="A0A0E9SK05"/>
<proteinExistence type="predicted"/>
<evidence type="ECO:0000313" key="1">
    <source>
        <dbReference type="EMBL" id="JAH41646.1"/>
    </source>
</evidence>